<sequence>MATQTMAIAPGNDIQLRGLGKNGVASMAVKKMMASRREKGTIEDIKEYPTGLKFWLIILTMTALLILGELDTSIVATALLRYRAKRQMPCSIFQKLKSDQLLVLPMTSQDLTQKSHLE</sequence>
<evidence type="ECO:0000313" key="2">
    <source>
        <dbReference type="EMBL" id="CRL24114.1"/>
    </source>
</evidence>
<evidence type="ECO:0000313" key="3">
    <source>
        <dbReference type="Proteomes" id="UP000053732"/>
    </source>
</evidence>
<keyword evidence="1" id="KW-1133">Transmembrane helix</keyword>
<protein>
    <submittedName>
        <fullName evidence="2">Str. FM013</fullName>
    </submittedName>
</protein>
<organism evidence="2 3">
    <name type="scientific">Penicillium camemberti (strain FM 013)</name>
    <dbReference type="NCBI Taxonomy" id="1429867"/>
    <lineage>
        <taxon>Eukaryota</taxon>
        <taxon>Fungi</taxon>
        <taxon>Dikarya</taxon>
        <taxon>Ascomycota</taxon>
        <taxon>Pezizomycotina</taxon>
        <taxon>Eurotiomycetes</taxon>
        <taxon>Eurotiomycetidae</taxon>
        <taxon>Eurotiales</taxon>
        <taxon>Aspergillaceae</taxon>
        <taxon>Penicillium</taxon>
    </lineage>
</organism>
<dbReference type="AlphaFoldDB" id="A0A0G4PCZ1"/>
<dbReference type="EMBL" id="HG793144">
    <property type="protein sequence ID" value="CRL24114.1"/>
    <property type="molecule type" value="Genomic_DNA"/>
</dbReference>
<keyword evidence="1" id="KW-0472">Membrane</keyword>
<feature type="transmembrane region" description="Helical" evidence="1">
    <location>
        <begin position="54"/>
        <end position="80"/>
    </location>
</feature>
<name>A0A0G4PCZ1_PENC3</name>
<accession>A0A0G4PCZ1</accession>
<reference evidence="2 3" key="1">
    <citation type="journal article" date="2014" name="Nat. Commun.">
        <title>Multiple recent horizontal transfers of a large genomic region in cheese making fungi.</title>
        <authorList>
            <person name="Cheeseman K."/>
            <person name="Ropars J."/>
            <person name="Renault P."/>
            <person name="Dupont J."/>
            <person name="Gouzy J."/>
            <person name="Branca A."/>
            <person name="Abraham A.L."/>
            <person name="Ceppi M."/>
            <person name="Conseiller E."/>
            <person name="Debuchy R."/>
            <person name="Malagnac F."/>
            <person name="Goarin A."/>
            <person name="Silar P."/>
            <person name="Lacoste S."/>
            <person name="Sallet E."/>
            <person name="Bensimon A."/>
            <person name="Giraud T."/>
            <person name="Brygoo Y."/>
        </authorList>
    </citation>
    <scope>NUCLEOTIDE SEQUENCE [LARGE SCALE GENOMIC DNA]</scope>
    <source>
        <strain evidence="3">FM 013</strain>
    </source>
</reference>
<dbReference type="Proteomes" id="UP000053732">
    <property type="component" value="Unassembled WGS sequence"/>
</dbReference>
<keyword evidence="1" id="KW-0812">Transmembrane</keyword>
<proteinExistence type="predicted"/>
<keyword evidence="3" id="KW-1185">Reference proteome</keyword>
<evidence type="ECO:0000256" key="1">
    <source>
        <dbReference type="SAM" id="Phobius"/>
    </source>
</evidence>
<gene>
    <name evidence="2" type="ORF">PCAMFM013_S011g000108</name>
</gene>